<organism evidence="1 2">
    <name type="scientific">Dreissena polymorpha</name>
    <name type="common">Zebra mussel</name>
    <name type="synonym">Mytilus polymorpha</name>
    <dbReference type="NCBI Taxonomy" id="45954"/>
    <lineage>
        <taxon>Eukaryota</taxon>
        <taxon>Metazoa</taxon>
        <taxon>Spiralia</taxon>
        <taxon>Lophotrochozoa</taxon>
        <taxon>Mollusca</taxon>
        <taxon>Bivalvia</taxon>
        <taxon>Autobranchia</taxon>
        <taxon>Heteroconchia</taxon>
        <taxon>Euheterodonta</taxon>
        <taxon>Imparidentia</taxon>
        <taxon>Neoheterodontei</taxon>
        <taxon>Myida</taxon>
        <taxon>Dreissenoidea</taxon>
        <taxon>Dreissenidae</taxon>
        <taxon>Dreissena</taxon>
    </lineage>
</organism>
<accession>A0A9D4IYK8</accession>
<sequence>MLLCWRQPRRATWHGYRNWPRQRTSTVGTHRDVTLHLYTLQVWPGFVYLI</sequence>
<reference evidence="1" key="1">
    <citation type="journal article" date="2019" name="bioRxiv">
        <title>The Genome of the Zebra Mussel, Dreissena polymorpha: A Resource for Invasive Species Research.</title>
        <authorList>
            <person name="McCartney M.A."/>
            <person name="Auch B."/>
            <person name="Kono T."/>
            <person name="Mallez S."/>
            <person name="Zhang Y."/>
            <person name="Obille A."/>
            <person name="Becker A."/>
            <person name="Abrahante J.E."/>
            <person name="Garbe J."/>
            <person name="Badalamenti J.P."/>
            <person name="Herman A."/>
            <person name="Mangelson H."/>
            <person name="Liachko I."/>
            <person name="Sullivan S."/>
            <person name="Sone E.D."/>
            <person name="Koren S."/>
            <person name="Silverstein K.A.T."/>
            <person name="Beckman K.B."/>
            <person name="Gohl D.M."/>
        </authorList>
    </citation>
    <scope>NUCLEOTIDE SEQUENCE</scope>
    <source>
        <strain evidence="1">Duluth1</strain>
        <tissue evidence="1">Whole animal</tissue>
    </source>
</reference>
<dbReference type="Proteomes" id="UP000828390">
    <property type="component" value="Unassembled WGS sequence"/>
</dbReference>
<name>A0A9D4IYK8_DREPO</name>
<reference evidence="1" key="2">
    <citation type="submission" date="2020-11" db="EMBL/GenBank/DDBJ databases">
        <authorList>
            <person name="McCartney M.A."/>
            <person name="Auch B."/>
            <person name="Kono T."/>
            <person name="Mallez S."/>
            <person name="Becker A."/>
            <person name="Gohl D.M."/>
            <person name="Silverstein K.A.T."/>
            <person name="Koren S."/>
            <person name="Bechman K.B."/>
            <person name="Herman A."/>
            <person name="Abrahante J.E."/>
            <person name="Garbe J."/>
        </authorList>
    </citation>
    <scope>NUCLEOTIDE SEQUENCE</scope>
    <source>
        <strain evidence="1">Duluth1</strain>
        <tissue evidence="1">Whole animal</tissue>
    </source>
</reference>
<comment type="caution">
    <text evidence="1">The sequence shown here is derived from an EMBL/GenBank/DDBJ whole genome shotgun (WGS) entry which is preliminary data.</text>
</comment>
<evidence type="ECO:0000313" key="1">
    <source>
        <dbReference type="EMBL" id="KAH3789247.1"/>
    </source>
</evidence>
<evidence type="ECO:0000313" key="2">
    <source>
        <dbReference type="Proteomes" id="UP000828390"/>
    </source>
</evidence>
<keyword evidence="2" id="KW-1185">Reference proteome</keyword>
<gene>
    <name evidence="1" type="ORF">DPMN_167422</name>
</gene>
<dbReference type="EMBL" id="JAIWYP010000008">
    <property type="protein sequence ID" value="KAH3789247.1"/>
    <property type="molecule type" value="Genomic_DNA"/>
</dbReference>
<dbReference type="AlphaFoldDB" id="A0A9D4IYK8"/>
<protein>
    <submittedName>
        <fullName evidence="1">Uncharacterized protein</fullName>
    </submittedName>
</protein>
<proteinExistence type="predicted"/>